<evidence type="ECO:0000256" key="1">
    <source>
        <dbReference type="ARBA" id="ARBA00002329"/>
    </source>
</evidence>
<keyword evidence="4 10" id="KW-0934">Plastid</keyword>
<keyword evidence="8" id="KW-0812">Transmembrane</keyword>
<keyword evidence="8" id="KW-0472">Membrane</keyword>
<organism evidence="10">
    <name type="scientific">Campanula zangezura</name>
    <dbReference type="NCBI Taxonomy" id="440380"/>
    <lineage>
        <taxon>Eukaryota</taxon>
        <taxon>Viridiplantae</taxon>
        <taxon>Streptophyta</taxon>
        <taxon>Embryophyta</taxon>
        <taxon>Tracheophyta</taxon>
        <taxon>Spermatophyta</taxon>
        <taxon>Magnoliopsida</taxon>
        <taxon>eudicotyledons</taxon>
        <taxon>Gunneridae</taxon>
        <taxon>Pentapetalae</taxon>
        <taxon>asterids</taxon>
        <taxon>campanulids</taxon>
        <taxon>Asterales</taxon>
        <taxon>Campanulaceae</taxon>
        <taxon>Campanula</taxon>
    </lineage>
</organism>
<comment type="similarity">
    <text evidence="3">Belongs to the Ycf2 family.</text>
</comment>
<evidence type="ECO:0000313" key="10">
    <source>
        <dbReference type="EMBL" id="QRG30855.1"/>
    </source>
</evidence>
<feature type="domain" description="Ycf2 N-terminal" evidence="9">
    <location>
        <begin position="510"/>
        <end position="578"/>
    </location>
</feature>
<evidence type="ECO:0000256" key="4">
    <source>
        <dbReference type="ARBA" id="ARBA00022640"/>
    </source>
</evidence>
<reference evidence="10" key="1">
    <citation type="submission" date="2019-11" db="EMBL/GenBank/DDBJ databases">
        <authorList>
            <person name="Kim K.-A."/>
            <person name="Yoo K.-O."/>
            <person name="Cheon K.-S."/>
        </authorList>
    </citation>
    <scope>NUCLEOTIDE SEQUENCE</scope>
</reference>
<keyword evidence="10" id="KW-0150">Chloroplast</keyword>
<feature type="region of interest" description="Disordered" evidence="7">
    <location>
        <begin position="2186"/>
        <end position="2227"/>
    </location>
</feature>
<gene>
    <name evidence="10" type="primary">ycf2</name>
</gene>
<dbReference type="Gene3D" id="2.160.20.80">
    <property type="entry name" value="E3 ubiquitin-protein ligase SopA"/>
    <property type="match status" value="1"/>
</dbReference>
<dbReference type="GeneID" id="67164012"/>
<dbReference type="InterPro" id="IPR027417">
    <property type="entry name" value="P-loop_NTPase"/>
</dbReference>
<dbReference type="GO" id="GO:0005524">
    <property type="term" value="F:ATP binding"/>
    <property type="evidence" value="ECO:0007669"/>
    <property type="project" value="UniProtKB-KW"/>
</dbReference>
<evidence type="ECO:0000256" key="8">
    <source>
        <dbReference type="SAM" id="Phobius"/>
    </source>
</evidence>
<evidence type="ECO:0000256" key="5">
    <source>
        <dbReference type="ARBA" id="ARBA00022741"/>
    </source>
</evidence>
<protein>
    <submittedName>
        <fullName evidence="10">Ycf2 protein</fullName>
    </submittedName>
</protein>
<keyword evidence="6" id="KW-0067">ATP-binding</keyword>
<evidence type="ECO:0000256" key="7">
    <source>
        <dbReference type="SAM" id="MobiDB-lite"/>
    </source>
</evidence>
<feature type="domain" description="Ycf2 N-terminal" evidence="9">
    <location>
        <begin position="4"/>
        <end position="176"/>
    </location>
</feature>
<keyword evidence="8" id="KW-1133">Transmembrane helix</keyword>
<geneLocation type="chloroplast" evidence="10"/>
<evidence type="ECO:0000256" key="6">
    <source>
        <dbReference type="ARBA" id="ARBA00022840"/>
    </source>
</evidence>
<evidence type="ECO:0000256" key="3">
    <source>
        <dbReference type="ARBA" id="ARBA00009361"/>
    </source>
</evidence>
<feature type="region of interest" description="Disordered" evidence="7">
    <location>
        <begin position="217"/>
        <end position="265"/>
    </location>
</feature>
<dbReference type="GO" id="GO:0009536">
    <property type="term" value="C:plastid"/>
    <property type="evidence" value="ECO:0007669"/>
    <property type="project" value="UniProtKB-SubCell"/>
</dbReference>
<dbReference type="PANTHER" id="PTHR33078:SF97">
    <property type="entry name" value="ATPASE AAA-TYPE CORE DOMAIN-CONTAINING PROTEIN"/>
    <property type="match status" value="1"/>
</dbReference>
<name>A0A890CG08_9ASTR</name>
<feature type="domain" description="Ycf2 N-terminal" evidence="9">
    <location>
        <begin position="636"/>
        <end position="849"/>
    </location>
</feature>
<sequence>MDKRLKVLMGEFKQVLRETKNSPQLTSVGYFIQNFFDIRRFIQLFDPSIWRIVLSYIVNPPRLTLLMKISRFCIWTIKNAIFFVVAVLVYRINNRNLVERKRFLLGLFPIPRNFIGRKNDRLLEEDVGSSHINRFVLSLLSPPKGNKISEMKPDEIIQSSMPESNRLSRWWKNWIRNSIQFKGSSNQSLELDSMMTQREIQQLKESAILEDPYFMETDEGETDEEETDEEETEEVETEEVETEEVETEEVETEEVETEEVETDQAVENSAMSRIEQFLRNPRRSVPSFFSDGWSELQLDSNPTERSTRDQKLLHDFSVIRRSETIDMVKLFKTLLYLHNTVSIQPISKDPGYAANARYYLSGFDPLSNLLILSINAINEDLIYTNVFDLFSLKYCIEKLREEMRQDPTQIGNPCRRGSPWRKNPWVPLSRTLYEERKSRHNFEDGIQRDEIEKDTLNHNFEDGIQRDEIEKDTLNHNFEDGIQRDEIEKDTLNHNFEDGIQRDEIEKDTLNHNFEDGIQRDEIEKDTLNHRIPRKYTINQHLSNFFLEKGPWFADLPLFDRSMRRAAERYTDTFTWTDITQKDFVSEQLDDDESCKPLERQSLLFYPRGPIGESLMKDLFPDKRLRVHMKWLFEDTCKKLDNMYSDFSMIFDDPYNWVHPLKPFEISSEISSLISFFYKAHQRPFERRKTDYFSQICNKKFPFSVKRARLNNSDFIYRQFLNTFFIRNKKRNKKFSLGVGQKIHAFSERDILSAIQSEISKIFRSKDFVQTGEAEPIWCRDPYLDIYLKRDPIVDICTSDEEKPELLVTFEEELKLEPEIENLETTYCQPLSDMNLFDSEGKHLHESFSDMNLFDSEEKNLDQSFSDINLFDSERTNVDELLSDIDRAELEGTQVDESFSDMNLFDLQGTKVDESLSDLDLADLKVDELLSDIDRAELDELFSDLDRADLEDIDRADLEDLDRADLEDIDLAELEIDLAELEAIDLADLEAIDLAELEGTKVDESLSELNRADLEATEIDESLSDLNRADLEGTKVDESLSELNRADLEGTKVDESLSELNRADLEGTEVDESLSDLNRADLEGTEIDESLSDLNLADLEGTEVDESELNLADLEGDEINKLFYLERFYRSLKLNSKSFLVPYTNFKSKSFFIPSSSFDKFLSLELEKRKNDCRSRNKDDGIVRKEQLRSLYLRTCYKKMRMDRNKKSLASAFSIRSKGELFQKYLAKTKWKLFKRYLPWALTSTGLRYLTALFLDIVSDLWGRIWDRRRWRIRIIEIDLYLLRLKRKWTRKWRRKWTEKWTKAKKKWPPKFKKWATQLKKVDAKLFRLTFLLKRIKTVFETCLDTGYRETFYRKRKNRSPRNRRNLREFFILMDLLVLVVACLVSKAFLQGLDDWFLIARKFKTAQALIIDEVLIEIELEELMAEYPPYESPDFGLRVKNFFLGLLEKMLFPNPYGLRVKKKRKFFNINLRPIIKLINVISKEINFAIKTRSISHTSKEIYSFIRKRKKVTPYWDQTADWVSNNYWIDNQEREVLMQFVNLKRERSISEILWSLTHSDEYGLKDEVLPEMIEQPGEVYLRKVIDFHKKDLLNYEFNPFSLAEKRIFLALYHTMTYSQTSSGVDPSLSRQKPFSLRLTLAPSKSILVIGCIGLGRSYLVNYLAKNSYLPFVTIILHKFRGTIYRFEDILDEEDEYDSDDEIEVLIESRDEIGLLSEDIKAIDHVEWSHYMRVLANFVTSFFMTSFFIKPSYDYDAHPDLEQISMDDQTDDMDTVLYVHKFYMSLQIELAKAMSPCLIWIPNIHELDFSDSDFFSIGLLSHLLSWDCERSSSSNNLVIASTHMPQKMQPSLIDTHRFNTCIKVRRPVISQQRKHFSTLLYTRGFDLESEIFRTTHGFESITLGSNAQDLAALTNEALSISLTEGKSIIDSNTIRHAVHRQNWDLRAEVRPINNSRILFYQIGRVVVHYLLLRDCPIDPISIYMNKRFCPERDPYLYRWYYQLGMSMKKLTILIYVLNCSAGLVAQDLWSRSELNANNGIALGSFVENNSDLVHGLLEIEGVLEGFLPTEKHCSQFDKDRVPVLRRPEPRKPSDMIHNGFWSMIDQSMIYQKDPLAPPIVIGGIKIDLPKMFADFVVWSPRIWSPWGFLLNWIERFNANELGFPSWSRSFFAKQIEAILFNYDEDDLEENDQENDSHSNEDQGEENRDPVEEKEKKKERPTFYKLEDEDQDGYGPNFNPLDYDYDDDVAEAEAFVQSVYQTRARIRSSQEQIFFRISRFIWDPGNPLLILSDDPFIVAMFSAREFFPDVEAYEDKWFFTAEIKSLKKSWFLDETQEKYGDWLIQRQRWLRRPNNSFSKGSFRSTALSESYQYLSNLFLSNRTVVNEMKKLLVSKRWLFPDDMQNFFYEQYSPAETRKI</sequence>
<reference evidence="10" key="2">
    <citation type="journal article" date="2020" name="Mitochondrial DNA Part B Resour">
        <title>The complete chloroplast genome sequence of Campanula zangezura (Campanulaceae).</title>
        <authorList>
            <person name="Kim K.A."/>
            <person name="Yoo K.O."/>
            <person name="Cheon K.S."/>
        </authorList>
    </citation>
    <scope>NUCLEOTIDE SEQUENCE</scope>
</reference>
<feature type="compositionally biased region" description="Basic and acidic residues" evidence="7">
    <location>
        <begin position="2192"/>
        <end position="2223"/>
    </location>
</feature>
<dbReference type="InterPro" id="IPR056777">
    <property type="entry name" value="Ycf2_N"/>
</dbReference>
<comment type="subcellular location">
    <subcellularLocation>
        <location evidence="2">Plastid</location>
    </subcellularLocation>
</comment>
<feature type="domain" description="Ycf2 N-terminal" evidence="9">
    <location>
        <begin position="181"/>
        <end position="352"/>
    </location>
</feature>
<evidence type="ECO:0000256" key="2">
    <source>
        <dbReference type="ARBA" id="ARBA00004474"/>
    </source>
</evidence>
<dbReference type="Gene3D" id="3.40.50.300">
    <property type="entry name" value="P-loop containing nucleotide triphosphate hydrolases"/>
    <property type="match status" value="1"/>
</dbReference>
<dbReference type="Pfam" id="PF05695">
    <property type="entry name" value="Ycf2"/>
    <property type="match status" value="4"/>
</dbReference>
<dbReference type="RefSeq" id="YP_010158649.1">
    <property type="nucleotide sequence ID" value="NC_057269.1"/>
</dbReference>
<dbReference type="PANTHER" id="PTHR33078">
    <property type="entry name" value="PROTEIN YCF2-RELATED"/>
    <property type="match status" value="1"/>
</dbReference>
<feature type="compositionally biased region" description="Acidic residues" evidence="7">
    <location>
        <begin position="217"/>
        <end position="264"/>
    </location>
</feature>
<evidence type="ECO:0000259" key="9">
    <source>
        <dbReference type="Pfam" id="PF05695"/>
    </source>
</evidence>
<proteinExistence type="inferred from homology"/>
<keyword evidence="5" id="KW-0547">Nucleotide-binding</keyword>
<feature type="transmembrane region" description="Helical" evidence="8">
    <location>
        <begin position="72"/>
        <end position="92"/>
    </location>
</feature>
<dbReference type="SUPFAM" id="SSF52540">
    <property type="entry name" value="P-loop containing nucleoside triphosphate hydrolases"/>
    <property type="match status" value="1"/>
</dbReference>
<accession>A0A890CG08</accession>
<comment type="function">
    <text evidence="1">Probable ATPase of unknown function. Its presence in a non-photosynthetic plant (Epifagus virginiana) and experiments in tobacco indicate that it has an essential function which is probably not related to photosynthesis.</text>
</comment>
<dbReference type="EMBL" id="MN756013">
    <property type="protein sequence ID" value="QRG30855.1"/>
    <property type="molecule type" value="Genomic_DNA"/>
</dbReference>